<feature type="signal peptide" evidence="5">
    <location>
        <begin position="1"/>
        <end position="27"/>
    </location>
</feature>
<comment type="caution">
    <text evidence="6">The sequence shown here is derived from an EMBL/GenBank/DDBJ whole genome shotgun (WGS) entry which is preliminary data.</text>
</comment>
<evidence type="ECO:0000256" key="1">
    <source>
        <dbReference type="ARBA" id="ARBA00004167"/>
    </source>
</evidence>
<evidence type="ECO:0000313" key="7">
    <source>
        <dbReference type="Proteomes" id="UP001612928"/>
    </source>
</evidence>
<evidence type="ECO:0000256" key="4">
    <source>
        <dbReference type="ARBA" id="ARBA00023136"/>
    </source>
</evidence>
<sequence length="262" mass="29811">MMRLMRLTPLLAACMFFFLLLSGTAHATAYPIKDSALTRNKLYRTGELRPSSCPERDIEANDVASAKRYLSAVFSCLNTSWGAHLKRAGMPFVKARIGFITKPRRFCGDSWGKHTAGVYCPEERRFLIILDDDTIGEPEDLFLFMLVAHEYAHHVQNVTGMDRAFERHPYRNKKELNEQLRRNELQAQCLAGVFMGSVWTSLDRTSDDWEELLDINRESGDEWTKAGDHGKGRNIAAWLDKGFRTKSPASCNTWTAPTTRVS</sequence>
<name>A0ABW7ZV31_9ACTN</name>
<dbReference type="PANTHER" id="PTHR30168">
    <property type="entry name" value="PUTATIVE MEMBRANE PROTEIN YPFJ"/>
    <property type="match status" value="1"/>
</dbReference>
<proteinExistence type="predicted"/>
<gene>
    <name evidence="6" type="ORF">ACIBP5_00360</name>
</gene>
<dbReference type="RefSeq" id="WP_397017936.1">
    <property type="nucleotide sequence ID" value="NZ_JBITMB010000001.1"/>
</dbReference>
<evidence type="ECO:0000313" key="6">
    <source>
        <dbReference type="EMBL" id="MFI7438398.1"/>
    </source>
</evidence>
<evidence type="ECO:0000256" key="3">
    <source>
        <dbReference type="ARBA" id="ARBA00022989"/>
    </source>
</evidence>
<keyword evidence="2" id="KW-0812">Transmembrane</keyword>
<evidence type="ECO:0000256" key="5">
    <source>
        <dbReference type="SAM" id="SignalP"/>
    </source>
</evidence>
<dbReference type="PANTHER" id="PTHR30168:SF0">
    <property type="entry name" value="INNER MEMBRANE PROTEIN"/>
    <property type="match status" value="1"/>
</dbReference>
<evidence type="ECO:0000256" key="2">
    <source>
        <dbReference type="ARBA" id="ARBA00022692"/>
    </source>
</evidence>
<dbReference type="InterPro" id="IPR007343">
    <property type="entry name" value="Uncharacterised_pept_Zn_put"/>
</dbReference>
<keyword evidence="5" id="KW-0732">Signal</keyword>
<dbReference type="Pfam" id="PF04228">
    <property type="entry name" value="Zn_peptidase"/>
    <property type="match status" value="1"/>
</dbReference>
<feature type="chain" id="PRO_5046245199" evidence="5">
    <location>
        <begin position="28"/>
        <end position="262"/>
    </location>
</feature>
<keyword evidence="7" id="KW-1185">Reference proteome</keyword>
<comment type="subcellular location">
    <subcellularLocation>
        <location evidence="1">Membrane</location>
        <topology evidence="1">Single-pass membrane protein</topology>
    </subcellularLocation>
</comment>
<keyword evidence="4" id="KW-0472">Membrane</keyword>
<keyword evidence="3" id="KW-1133">Transmembrane helix</keyword>
<protein>
    <submittedName>
        <fullName evidence="6">Neutral zinc metallopeptidase</fullName>
    </submittedName>
</protein>
<reference evidence="6 7" key="1">
    <citation type="submission" date="2024-10" db="EMBL/GenBank/DDBJ databases">
        <title>The Natural Products Discovery Center: Release of the First 8490 Sequenced Strains for Exploring Actinobacteria Biosynthetic Diversity.</title>
        <authorList>
            <person name="Kalkreuter E."/>
            <person name="Kautsar S.A."/>
            <person name="Yang D."/>
            <person name="Bader C.D."/>
            <person name="Teijaro C.N."/>
            <person name="Fluegel L."/>
            <person name="Davis C.M."/>
            <person name="Simpson J.R."/>
            <person name="Lauterbach L."/>
            <person name="Steele A.D."/>
            <person name="Gui C."/>
            <person name="Meng S."/>
            <person name="Li G."/>
            <person name="Viehrig K."/>
            <person name="Ye F."/>
            <person name="Su P."/>
            <person name="Kiefer A.F."/>
            <person name="Nichols A."/>
            <person name="Cepeda A.J."/>
            <person name="Yan W."/>
            <person name="Fan B."/>
            <person name="Jiang Y."/>
            <person name="Adhikari A."/>
            <person name="Zheng C.-J."/>
            <person name="Schuster L."/>
            <person name="Cowan T.M."/>
            <person name="Smanski M.J."/>
            <person name="Chevrette M.G."/>
            <person name="De Carvalho L.P.S."/>
            <person name="Shen B."/>
        </authorList>
    </citation>
    <scope>NUCLEOTIDE SEQUENCE [LARGE SCALE GENOMIC DNA]</scope>
    <source>
        <strain evidence="6 7">NPDC049503</strain>
    </source>
</reference>
<accession>A0ABW7ZV31</accession>
<dbReference type="Proteomes" id="UP001612928">
    <property type="component" value="Unassembled WGS sequence"/>
</dbReference>
<dbReference type="EMBL" id="JBITMB010000001">
    <property type="protein sequence ID" value="MFI7438398.1"/>
    <property type="molecule type" value="Genomic_DNA"/>
</dbReference>
<organism evidence="6 7">
    <name type="scientific">Nonomuraea indica</name>
    <dbReference type="NCBI Taxonomy" id="1581193"/>
    <lineage>
        <taxon>Bacteria</taxon>
        <taxon>Bacillati</taxon>
        <taxon>Actinomycetota</taxon>
        <taxon>Actinomycetes</taxon>
        <taxon>Streptosporangiales</taxon>
        <taxon>Streptosporangiaceae</taxon>
        <taxon>Nonomuraea</taxon>
    </lineage>
</organism>